<sequence>MHLPCMTSTRHLLRAATMKTYSTSAIAALLGSPYVSAFAPSLLARPAGRHAVVPASPSPTSSLSSALSMANDAKVFDQEAFISESREMRLNHLEEQAMFALKIAAENYGNAVFPNALIAGDVVITHLLDRMGYLKDGKVKIMVVDTFHLFPETMDFLREIEEHYGFKAEVFCAEGVPVGDKAAYDKKYGADLWREDIEQYDKVCKVEPFQRGLKTLKTDCMINGRTRWQGFERAWIDQFENAPIGGGLAKCNPIAYWTLEDTFDYIAKYKVPHHPLHAKGYPSIGDAKDTIPIPEDGSTRFVDYKFEGDKTPWLDYASERKGRFVGLANKDGSTKTECGIHVAGAEQTFDRDLWVDGKVQNIASNEEALEIIKSGKEAVIAVYAPWCQFCQGMEDEYAKYAESAGVPVYKFRGDEERDFVMEHLNTKSFPTVNFVKSDGSVVKYDSEARSAEDFAKFQKSFEKSTA</sequence>
<dbReference type="InterPro" id="IPR002500">
    <property type="entry name" value="PAPS_reduct_dom"/>
</dbReference>
<dbReference type="Gene3D" id="3.40.30.10">
    <property type="entry name" value="Glutaredoxin"/>
    <property type="match status" value="1"/>
</dbReference>
<name>A0ABD3PK50_9STRA</name>
<dbReference type="Pfam" id="PF00085">
    <property type="entry name" value="Thioredoxin"/>
    <property type="match status" value="1"/>
</dbReference>
<dbReference type="SUPFAM" id="SSF52833">
    <property type="entry name" value="Thioredoxin-like"/>
    <property type="match status" value="1"/>
</dbReference>
<dbReference type="CDD" id="cd23945">
    <property type="entry name" value="PAPS_reductase"/>
    <property type="match status" value="1"/>
</dbReference>
<dbReference type="PANTHER" id="PTHR46509">
    <property type="entry name" value="PHOSPHOADENOSINE PHOSPHOSULFATE REDUCTASE"/>
    <property type="match status" value="1"/>
</dbReference>
<evidence type="ECO:0000313" key="2">
    <source>
        <dbReference type="EMBL" id="KAL3788560.1"/>
    </source>
</evidence>
<evidence type="ECO:0000313" key="3">
    <source>
        <dbReference type="Proteomes" id="UP001530315"/>
    </source>
</evidence>
<dbReference type="InterPro" id="IPR014729">
    <property type="entry name" value="Rossmann-like_a/b/a_fold"/>
</dbReference>
<comment type="caution">
    <text evidence="2">The sequence shown here is derived from an EMBL/GenBank/DDBJ whole genome shotgun (WGS) entry which is preliminary data.</text>
</comment>
<organism evidence="2 3">
    <name type="scientific">Stephanodiscus triporus</name>
    <dbReference type="NCBI Taxonomy" id="2934178"/>
    <lineage>
        <taxon>Eukaryota</taxon>
        <taxon>Sar</taxon>
        <taxon>Stramenopiles</taxon>
        <taxon>Ochrophyta</taxon>
        <taxon>Bacillariophyta</taxon>
        <taxon>Coscinodiscophyceae</taxon>
        <taxon>Thalassiosirophycidae</taxon>
        <taxon>Stephanodiscales</taxon>
        <taxon>Stephanodiscaceae</taxon>
        <taxon>Stephanodiscus</taxon>
    </lineage>
</organism>
<reference evidence="2 3" key="1">
    <citation type="submission" date="2024-10" db="EMBL/GenBank/DDBJ databases">
        <title>Updated reference genomes for cyclostephanoid diatoms.</title>
        <authorList>
            <person name="Roberts W.R."/>
            <person name="Alverson A.J."/>
        </authorList>
    </citation>
    <scope>NUCLEOTIDE SEQUENCE [LARGE SCALE GENOMIC DNA]</scope>
    <source>
        <strain evidence="2 3">AJA276-08</strain>
    </source>
</reference>
<feature type="domain" description="Thioredoxin" evidence="1">
    <location>
        <begin position="340"/>
        <end position="463"/>
    </location>
</feature>
<dbReference type="Pfam" id="PF01507">
    <property type="entry name" value="PAPS_reduct"/>
    <property type="match status" value="1"/>
</dbReference>
<dbReference type="PANTHER" id="PTHR46509:SF2">
    <property type="entry name" value="PHOSPHOADENOSINE PHOSPHOSULFATE REDUCTASE"/>
    <property type="match status" value="1"/>
</dbReference>
<dbReference type="InterPro" id="IPR013766">
    <property type="entry name" value="Thioredoxin_domain"/>
</dbReference>
<evidence type="ECO:0000259" key="1">
    <source>
        <dbReference type="PROSITE" id="PS51352"/>
    </source>
</evidence>
<dbReference type="SUPFAM" id="SSF52402">
    <property type="entry name" value="Adenine nucleotide alpha hydrolases-like"/>
    <property type="match status" value="1"/>
</dbReference>
<keyword evidence="3" id="KW-1185">Reference proteome</keyword>
<dbReference type="Proteomes" id="UP001530315">
    <property type="component" value="Unassembled WGS sequence"/>
</dbReference>
<dbReference type="AlphaFoldDB" id="A0ABD3PK50"/>
<protein>
    <recommendedName>
        <fullName evidence="1">Thioredoxin domain-containing protein</fullName>
    </recommendedName>
</protein>
<accession>A0ABD3PK50</accession>
<dbReference type="Gene3D" id="3.40.50.620">
    <property type="entry name" value="HUPs"/>
    <property type="match status" value="1"/>
</dbReference>
<proteinExistence type="predicted"/>
<dbReference type="PROSITE" id="PS51352">
    <property type="entry name" value="THIOREDOXIN_2"/>
    <property type="match status" value="1"/>
</dbReference>
<gene>
    <name evidence="2" type="ORF">ACHAW5_009406</name>
</gene>
<dbReference type="InterPro" id="IPR036249">
    <property type="entry name" value="Thioredoxin-like_sf"/>
</dbReference>
<dbReference type="EMBL" id="JALLAZ020000722">
    <property type="protein sequence ID" value="KAL3788560.1"/>
    <property type="molecule type" value="Genomic_DNA"/>
</dbReference>